<dbReference type="GO" id="GO:0009401">
    <property type="term" value="P:phosphoenolpyruvate-dependent sugar phosphotransferase system"/>
    <property type="evidence" value="ECO:0007669"/>
    <property type="project" value="UniProtKB-KW"/>
</dbReference>
<evidence type="ECO:0000259" key="15">
    <source>
        <dbReference type="PROSITE" id="PS51093"/>
    </source>
</evidence>
<feature type="domain" description="PTS EIIA type-1" evidence="15">
    <location>
        <begin position="26"/>
        <end position="129"/>
    </location>
</feature>
<dbReference type="InterPro" id="IPR035895">
    <property type="entry name" value="HPr-like_sf"/>
</dbReference>
<dbReference type="InterPro" id="IPR050499">
    <property type="entry name" value="PEP-utilizing_PTS_enzyme"/>
</dbReference>
<dbReference type="SUPFAM" id="SSF51621">
    <property type="entry name" value="Phosphoenolpyruvate/pyruvate domain"/>
    <property type="match status" value="1"/>
</dbReference>
<feature type="region of interest" description="Disordered" evidence="14">
    <location>
        <begin position="253"/>
        <end position="284"/>
    </location>
</feature>
<gene>
    <name evidence="17" type="ORF">SAMN06296036_11997</name>
</gene>
<dbReference type="InterPro" id="IPR000121">
    <property type="entry name" value="PEP_util_C"/>
</dbReference>
<evidence type="ECO:0000256" key="9">
    <source>
        <dbReference type="ARBA" id="ARBA00022679"/>
    </source>
</evidence>
<evidence type="ECO:0000256" key="1">
    <source>
        <dbReference type="ARBA" id="ARBA00000683"/>
    </source>
</evidence>
<dbReference type="PRINTS" id="PR00107">
    <property type="entry name" value="PHOSPHOCPHPR"/>
</dbReference>
<dbReference type="InterPro" id="IPR000032">
    <property type="entry name" value="HPr-like"/>
</dbReference>
<evidence type="ECO:0000256" key="12">
    <source>
        <dbReference type="ARBA" id="ARBA00022777"/>
    </source>
</evidence>
<keyword evidence="7" id="KW-0963">Cytoplasm</keyword>
<dbReference type="EC" id="2.7.3.9" evidence="5"/>
<dbReference type="PANTHER" id="PTHR46244">
    <property type="entry name" value="PHOSPHOENOLPYRUVATE-PROTEIN PHOSPHOTRANSFERASE"/>
    <property type="match status" value="1"/>
</dbReference>
<dbReference type="Proteomes" id="UP000192907">
    <property type="component" value="Unassembled WGS sequence"/>
</dbReference>
<evidence type="ECO:0000256" key="7">
    <source>
        <dbReference type="ARBA" id="ARBA00022490"/>
    </source>
</evidence>
<evidence type="ECO:0000256" key="3">
    <source>
        <dbReference type="ARBA" id="ARBA00004496"/>
    </source>
</evidence>
<reference evidence="18" key="1">
    <citation type="submission" date="2017-04" db="EMBL/GenBank/DDBJ databases">
        <authorList>
            <person name="Varghese N."/>
            <person name="Submissions S."/>
        </authorList>
    </citation>
    <scope>NUCLEOTIDE SEQUENCE [LARGE SCALE GENOMIC DNA]</scope>
    <source>
        <strain evidence="18">RKEM611</strain>
    </source>
</reference>
<dbReference type="PROSITE" id="PS51093">
    <property type="entry name" value="PTS_EIIA_TYPE_1"/>
    <property type="match status" value="1"/>
</dbReference>
<dbReference type="STRING" id="1513793.SAMN06296036_11997"/>
<evidence type="ECO:0000259" key="16">
    <source>
        <dbReference type="PROSITE" id="PS51350"/>
    </source>
</evidence>
<dbReference type="SUPFAM" id="SSF47831">
    <property type="entry name" value="Enzyme I of the PEP:sugar phosphotransferase system HPr-binding (sub)domain"/>
    <property type="match status" value="1"/>
</dbReference>
<comment type="cofactor">
    <cofactor evidence="2">
        <name>Mg(2+)</name>
        <dbReference type="ChEBI" id="CHEBI:18420"/>
    </cofactor>
</comment>
<keyword evidence="18" id="KW-1185">Reference proteome</keyword>
<dbReference type="Gene3D" id="2.70.70.10">
    <property type="entry name" value="Glucose Permease (Domain IIA)"/>
    <property type="match status" value="1"/>
</dbReference>
<dbReference type="Pfam" id="PF02896">
    <property type="entry name" value="PEP-utilizers_C"/>
    <property type="match status" value="1"/>
</dbReference>
<dbReference type="PROSITE" id="PS51350">
    <property type="entry name" value="PTS_HPR_DOM"/>
    <property type="match status" value="1"/>
</dbReference>
<dbReference type="GO" id="GO:0005737">
    <property type="term" value="C:cytoplasm"/>
    <property type="evidence" value="ECO:0007669"/>
    <property type="project" value="UniProtKB-SubCell"/>
</dbReference>
<evidence type="ECO:0000256" key="2">
    <source>
        <dbReference type="ARBA" id="ARBA00001946"/>
    </source>
</evidence>
<dbReference type="Gene3D" id="3.50.30.10">
    <property type="entry name" value="Phosphohistidine domain"/>
    <property type="match status" value="1"/>
</dbReference>
<evidence type="ECO:0000313" key="18">
    <source>
        <dbReference type="Proteomes" id="UP000192907"/>
    </source>
</evidence>
<dbReference type="GO" id="GO:0016301">
    <property type="term" value="F:kinase activity"/>
    <property type="evidence" value="ECO:0007669"/>
    <property type="project" value="UniProtKB-KW"/>
</dbReference>
<dbReference type="InterPro" id="IPR008731">
    <property type="entry name" value="PTS_EIN"/>
</dbReference>
<keyword evidence="8" id="KW-0762">Sugar transport</keyword>
<dbReference type="PROSITE" id="PS00742">
    <property type="entry name" value="PEP_ENZYMES_2"/>
    <property type="match status" value="1"/>
</dbReference>
<organism evidence="17 18">
    <name type="scientific">Pseudobacteriovorax antillogorgiicola</name>
    <dbReference type="NCBI Taxonomy" id="1513793"/>
    <lineage>
        <taxon>Bacteria</taxon>
        <taxon>Pseudomonadati</taxon>
        <taxon>Bdellovibrionota</taxon>
        <taxon>Oligoflexia</taxon>
        <taxon>Oligoflexales</taxon>
        <taxon>Pseudobacteriovoracaceae</taxon>
        <taxon>Pseudobacteriovorax</taxon>
    </lineage>
</organism>
<comment type="similarity">
    <text evidence="4">Belongs to the PEP-utilizing enzyme family.</text>
</comment>
<evidence type="ECO:0000256" key="4">
    <source>
        <dbReference type="ARBA" id="ARBA00007837"/>
    </source>
</evidence>
<feature type="domain" description="HPr" evidence="16">
    <location>
        <begin position="169"/>
        <end position="256"/>
    </location>
</feature>
<evidence type="ECO:0000256" key="14">
    <source>
        <dbReference type="SAM" id="MobiDB-lite"/>
    </source>
</evidence>
<dbReference type="GO" id="GO:0008965">
    <property type="term" value="F:phosphoenolpyruvate-protein phosphotransferase activity"/>
    <property type="evidence" value="ECO:0007669"/>
    <property type="project" value="UniProtKB-EC"/>
</dbReference>
<dbReference type="PROSITE" id="PS00589">
    <property type="entry name" value="PTS_HPR_SER"/>
    <property type="match status" value="1"/>
</dbReference>
<dbReference type="Gene3D" id="1.10.274.10">
    <property type="entry name" value="PtsI, HPr-binding domain"/>
    <property type="match status" value="1"/>
</dbReference>
<keyword evidence="12" id="KW-0418">Kinase</keyword>
<dbReference type="OrthoDB" id="9765468at2"/>
<dbReference type="SUPFAM" id="SSF51261">
    <property type="entry name" value="Duplicated hybrid motif"/>
    <property type="match status" value="1"/>
</dbReference>
<dbReference type="AlphaFoldDB" id="A0A1Y6CKA6"/>
<dbReference type="PRINTS" id="PR01736">
    <property type="entry name" value="PHPHTRNFRASE"/>
</dbReference>
<dbReference type="InterPro" id="IPR001020">
    <property type="entry name" value="PTS_HPr_His_P_site"/>
</dbReference>
<dbReference type="InterPro" id="IPR006318">
    <property type="entry name" value="PTS_EI-like"/>
</dbReference>
<keyword evidence="17" id="KW-0670">Pyruvate</keyword>
<dbReference type="InterPro" id="IPR036637">
    <property type="entry name" value="Phosphohistidine_dom_sf"/>
</dbReference>
<evidence type="ECO:0000256" key="6">
    <source>
        <dbReference type="ARBA" id="ARBA00022448"/>
    </source>
</evidence>
<keyword evidence="10" id="KW-0598">Phosphotransferase system</keyword>
<dbReference type="InterPro" id="IPR002114">
    <property type="entry name" value="PTS_HPr_Ser_P_site"/>
</dbReference>
<keyword evidence="9 17" id="KW-0808">Transferase</keyword>
<dbReference type="NCBIfam" id="TIGR01003">
    <property type="entry name" value="PTS_HPr_family"/>
    <property type="match status" value="1"/>
</dbReference>
<comment type="subcellular location">
    <subcellularLocation>
        <location evidence="3">Cytoplasm</location>
    </subcellularLocation>
</comment>
<dbReference type="PROSITE" id="PS00369">
    <property type="entry name" value="PTS_HPR_HIS"/>
    <property type="match status" value="1"/>
</dbReference>
<dbReference type="Pfam" id="PF00391">
    <property type="entry name" value="PEP-utilizers"/>
    <property type="match status" value="1"/>
</dbReference>
<keyword evidence="13" id="KW-0460">Magnesium</keyword>
<dbReference type="Pfam" id="PF00381">
    <property type="entry name" value="PTS-HPr"/>
    <property type="match status" value="1"/>
</dbReference>
<evidence type="ECO:0000256" key="10">
    <source>
        <dbReference type="ARBA" id="ARBA00022683"/>
    </source>
</evidence>
<dbReference type="InterPro" id="IPR001127">
    <property type="entry name" value="PTS_EIIA_1_perm"/>
</dbReference>
<keyword evidence="6" id="KW-0813">Transport</keyword>
<dbReference type="RefSeq" id="WP_132322681.1">
    <property type="nucleotide sequence ID" value="NZ_FWZT01000019.1"/>
</dbReference>
<evidence type="ECO:0000256" key="8">
    <source>
        <dbReference type="ARBA" id="ARBA00022597"/>
    </source>
</evidence>
<keyword evidence="11" id="KW-0479">Metal-binding</keyword>
<dbReference type="InterPro" id="IPR040442">
    <property type="entry name" value="Pyrv_kinase-like_dom_sf"/>
</dbReference>
<comment type="catalytic activity">
    <reaction evidence="1">
        <text>L-histidyl-[protein] + phosphoenolpyruvate = N(pros)-phospho-L-histidyl-[protein] + pyruvate</text>
        <dbReference type="Rhea" id="RHEA:23880"/>
        <dbReference type="Rhea" id="RHEA-COMP:9745"/>
        <dbReference type="Rhea" id="RHEA-COMP:9746"/>
        <dbReference type="ChEBI" id="CHEBI:15361"/>
        <dbReference type="ChEBI" id="CHEBI:29979"/>
        <dbReference type="ChEBI" id="CHEBI:58702"/>
        <dbReference type="ChEBI" id="CHEBI:64837"/>
        <dbReference type="EC" id="2.7.3.9"/>
    </reaction>
</comment>
<sequence>MLQSSDHLSIKSPLAGQVYPIEQVPDPVFSQRMAGDGISVDPITDTLYAPADGTVSYIHPSLHALTLKSGPYELMMHIGIDTVGLKGDGFSQLVQPGDQVRCGDPLIRFDLDKVASKARSLMTQILVTGDAQVTPRLQGGRINVGDELFTIDGGTAGSEGNHAVSRENVQKAVVKIINPTGIHARPAASMVTELKKLNVDVTLRSGGKEANGKSIIAVMALELALDQKCEIEASGPDAEEAVARVQNILGALHDDGSEHGTNQANASATTPQTPAENLDPNTYQGAGISAGLAAGKIFCLSSEEREVPQHSNDPQAEQLRLDQGIEQARQDIQTLHQNLQRKGQTNRAAIFAAHLEILDDPEILHDTIRGIKNGQTAAFAWREAYRSREQALQKLKNELLAARANDLRDVGQRVLKLLLDEEGSGWDIPADTIIVAEDLTPSDVVGLDTELVLGFVTITGGPTSHVAILAKSLGIPAVAGVREDVLQITPGTTAILDGSEGTLKLKPSTAEINQVKAIREQAARHQQDVLSRASEAALSKDGHQFEVCANIGSLSDSQEGVRLGAEGVGLLRSEFLFLHRDREPTIDEQVSIYSDIGQALGDRPLVIRTLDVGGDKPLPYLKFPDEDNPFLGVRGIRIHRENPRIITQQVEAICQAAQDHPIAIMFPMVSFLHEIQEFKALVQGICEKKSWRVPKVGIMIEVPSAALQAEVLAPEVDFFSIGTNDLAQYTLATDRTHRQLAKTVDGLHPAVLQLIAKATAGAKKYGKHVAVCGGIASDLDAVPILMGLGIDEFSVSLPMIGEVKDEIRKFSRPACRDLGQMVLTLGTSQEVRQAARDFRS</sequence>
<dbReference type="EMBL" id="FWZT01000019">
    <property type="protein sequence ID" value="SMF58275.1"/>
    <property type="molecule type" value="Genomic_DNA"/>
</dbReference>
<name>A0A1Y6CKA6_9BACT</name>
<evidence type="ECO:0000313" key="17">
    <source>
        <dbReference type="EMBL" id="SMF58275.1"/>
    </source>
</evidence>
<dbReference type="Pfam" id="PF00358">
    <property type="entry name" value="PTS_EIIA_1"/>
    <property type="match status" value="1"/>
</dbReference>
<dbReference type="GO" id="GO:0046872">
    <property type="term" value="F:metal ion binding"/>
    <property type="evidence" value="ECO:0007669"/>
    <property type="project" value="UniProtKB-KW"/>
</dbReference>
<protein>
    <recommendedName>
        <fullName evidence="5">phosphoenolpyruvate--protein phosphotransferase</fullName>
        <ecNumber evidence="5">2.7.3.9</ecNumber>
    </recommendedName>
</protein>
<dbReference type="InterPro" id="IPR023151">
    <property type="entry name" value="PEP_util_CS"/>
</dbReference>
<dbReference type="Pfam" id="PF05524">
    <property type="entry name" value="PEP-utilisers_N"/>
    <property type="match status" value="1"/>
</dbReference>
<feature type="compositionally biased region" description="Polar residues" evidence="14">
    <location>
        <begin position="259"/>
        <end position="284"/>
    </location>
</feature>
<accession>A0A1Y6CKA6</accession>
<dbReference type="Gene3D" id="3.30.1340.10">
    <property type="entry name" value="HPr-like"/>
    <property type="match status" value="1"/>
</dbReference>
<evidence type="ECO:0000256" key="11">
    <source>
        <dbReference type="ARBA" id="ARBA00022723"/>
    </source>
</evidence>
<evidence type="ECO:0000256" key="5">
    <source>
        <dbReference type="ARBA" id="ARBA00012232"/>
    </source>
</evidence>
<dbReference type="InterPro" id="IPR008279">
    <property type="entry name" value="PEP-util_enz_mobile_dom"/>
</dbReference>
<dbReference type="NCBIfam" id="TIGR00830">
    <property type="entry name" value="PTBA"/>
    <property type="match status" value="1"/>
</dbReference>
<dbReference type="InterPro" id="IPR011055">
    <property type="entry name" value="Dup_hybrid_motif"/>
</dbReference>
<dbReference type="SUPFAM" id="SSF55594">
    <property type="entry name" value="HPr-like"/>
    <property type="match status" value="1"/>
</dbReference>
<dbReference type="NCBIfam" id="TIGR01417">
    <property type="entry name" value="PTS_I_fam"/>
    <property type="match status" value="1"/>
</dbReference>
<evidence type="ECO:0000256" key="13">
    <source>
        <dbReference type="ARBA" id="ARBA00022842"/>
    </source>
</evidence>
<dbReference type="CDD" id="cd00367">
    <property type="entry name" value="PTS-HPr_like"/>
    <property type="match status" value="1"/>
</dbReference>
<proteinExistence type="inferred from homology"/>
<dbReference type="SUPFAM" id="SSF52009">
    <property type="entry name" value="Phosphohistidine domain"/>
    <property type="match status" value="1"/>
</dbReference>
<dbReference type="Gene3D" id="3.20.20.60">
    <property type="entry name" value="Phosphoenolpyruvate-binding domains"/>
    <property type="match status" value="1"/>
</dbReference>
<dbReference type="PANTHER" id="PTHR46244:SF6">
    <property type="entry name" value="PHOSPHOENOLPYRUVATE-PROTEIN PHOSPHOTRANSFERASE"/>
    <property type="match status" value="1"/>
</dbReference>
<dbReference type="InterPro" id="IPR015813">
    <property type="entry name" value="Pyrv/PenolPyrv_kinase-like_dom"/>
</dbReference>
<dbReference type="InterPro" id="IPR036618">
    <property type="entry name" value="PtsI_HPr-bd_sf"/>
</dbReference>